<proteinExistence type="predicted"/>
<dbReference type="PANTHER" id="PTHR30522">
    <property type="entry name" value="NUCLEOSIDE TRIPHOSPHATE PYROPHOSPHOHYDROLASE"/>
    <property type="match status" value="1"/>
</dbReference>
<accession>A0ABN1QQB3</accession>
<organism evidence="2 3">
    <name type="scientific">Actinocorallia libanotica</name>
    <dbReference type="NCBI Taxonomy" id="46162"/>
    <lineage>
        <taxon>Bacteria</taxon>
        <taxon>Bacillati</taxon>
        <taxon>Actinomycetota</taxon>
        <taxon>Actinomycetes</taxon>
        <taxon>Streptosporangiales</taxon>
        <taxon>Thermomonosporaceae</taxon>
        <taxon>Actinocorallia</taxon>
    </lineage>
</organism>
<dbReference type="PANTHER" id="PTHR30522:SF0">
    <property type="entry name" value="NUCLEOSIDE TRIPHOSPHATE PYROPHOSPHOHYDROLASE"/>
    <property type="match status" value="1"/>
</dbReference>
<dbReference type="NCBIfam" id="TIGR00444">
    <property type="entry name" value="mazG"/>
    <property type="match status" value="1"/>
</dbReference>
<dbReference type="SUPFAM" id="SSF101386">
    <property type="entry name" value="all-alpha NTP pyrophosphatases"/>
    <property type="match status" value="1"/>
</dbReference>
<dbReference type="InterPro" id="IPR004518">
    <property type="entry name" value="MazG-like_dom"/>
</dbReference>
<comment type="caution">
    <text evidence="2">The sequence shown here is derived from an EMBL/GenBank/DDBJ whole genome shotgun (WGS) entry which is preliminary data.</text>
</comment>
<name>A0ABN1QQB3_9ACTN</name>
<evidence type="ECO:0000313" key="2">
    <source>
        <dbReference type="EMBL" id="GAA0945495.1"/>
    </source>
</evidence>
<dbReference type="RefSeq" id="WP_344238981.1">
    <property type="nucleotide sequence ID" value="NZ_BAAAHH010000005.1"/>
</dbReference>
<dbReference type="Gene3D" id="1.10.287.1080">
    <property type="entry name" value="MazG-like"/>
    <property type="match status" value="1"/>
</dbReference>
<dbReference type="Proteomes" id="UP001500665">
    <property type="component" value="Unassembled WGS sequence"/>
</dbReference>
<dbReference type="EMBL" id="BAAAHH010000005">
    <property type="protein sequence ID" value="GAA0945495.1"/>
    <property type="molecule type" value="Genomic_DNA"/>
</dbReference>
<sequence length="301" mass="33151">MSLILLSTTHRVAPGLLTWRAWRALQDSRVLTSAAGHPQLPFLREAGVAVETVEPDARAVVEAARRADVVWLAAPDGDADFAARVGELVVEDPLDVEIVHGSYDLPGARLLDVVTVMERLRRECPWDREQTHQSLIPYLVEETYETADAVESGDFAALREELGDVLMQVAFHAVVAAERGEDGFTVDDVAAGLVDKLIRRHPHVFAEADVSGAAEVEMNWDVIKKEEKGDRPLLAGVPVSQPALLEAAQLVRRARKGGVPEELFADYADRVAPAEAADRELRAWSSRFRAKVEEWEQQGRG</sequence>
<keyword evidence="3" id="KW-1185">Reference proteome</keyword>
<dbReference type="InterPro" id="IPR048015">
    <property type="entry name" value="NTP-PPase_MazG-like_N"/>
</dbReference>
<feature type="domain" description="NTP pyrophosphohydrolase MazG-like" evidence="1">
    <location>
        <begin position="130"/>
        <end position="205"/>
    </location>
</feature>
<protein>
    <submittedName>
        <fullName evidence="2">Nucleoside triphosphate pyrophosphohydrolase</fullName>
    </submittedName>
</protein>
<dbReference type="CDD" id="cd11528">
    <property type="entry name" value="NTP-PPase_MazG_Nterm"/>
    <property type="match status" value="1"/>
</dbReference>
<reference evidence="2 3" key="1">
    <citation type="journal article" date="2019" name="Int. J. Syst. Evol. Microbiol.">
        <title>The Global Catalogue of Microorganisms (GCM) 10K type strain sequencing project: providing services to taxonomists for standard genome sequencing and annotation.</title>
        <authorList>
            <consortium name="The Broad Institute Genomics Platform"/>
            <consortium name="The Broad Institute Genome Sequencing Center for Infectious Disease"/>
            <person name="Wu L."/>
            <person name="Ma J."/>
        </authorList>
    </citation>
    <scope>NUCLEOTIDE SEQUENCE [LARGE SCALE GENOMIC DNA]</scope>
    <source>
        <strain evidence="2 3">JCM 10696</strain>
    </source>
</reference>
<evidence type="ECO:0000259" key="1">
    <source>
        <dbReference type="Pfam" id="PF03819"/>
    </source>
</evidence>
<gene>
    <name evidence="2" type="ORF">GCM10009550_19280</name>
</gene>
<dbReference type="Pfam" id="PF03819">
    <property type="entry name" value="MazG"/>
    <property type="match status" value="1"/>
</dbReference>
<evidence type="ECO:0000313" key="3">
    <source>
        <dbReference type="Proteomes" id="UP001500665"/>
    </source>
</evidence>
<dbReference type="InterPro" id="IPR011551">
    <property type="entry name" value="NTP_PyrPHydrolase_MazG"/>
</dbReference>